<organism evidence="2 3">
    <name type="scientific">Mycobacterium paragordonae</name>
    <dbReference type="NCBI Taxonomy" id="1389713"/>
    <lineage>
        <taxon>Bacteria</taxon>
        <taxon>Bacillati</taxon>
        <taxon>Actinomycetota</taxon>
        <taxon>Actinomycetes</taxon>
        <taxon>Mycobacteriales</taxon>
        <taxon>Mycobacteriaceae</taxon>
        <taxon>Mycobacterium</taxon>
    </lineage>
</organism>
<dbReference type="Proteomes" id="UP001229081">
    <property type="component" value="Unassembled WGS sequence"/>
</dbReference>
<keyword evidence="1" id="KW-0812">Transmembrane</keyword>
<protein>
    <submittedName>
        <fullName evidence="2">Uncharacterized protein</fullName>
    </submittedName>
</protein>
<accession>A0A4R5WSY6</accession>
<evidence type="ECO:0000313" key="3">
    <source>
        <dbReference type="Proteomes" id="UP001229081"/>
    </source>
</evidence>
<dbReference type="RefSeq" id="WP_065043635.1">
    <property type="nucleotide sequence ID" value="NZ_JAUFSA010000001.1"/>
</dbReference>
<feature type="transmembrane region" description="Helical" evidence="1">
    <location>
        <begin position="6"/>
        <end position="39"/>
    </location>
</feature>
<name>A0A4R5WSY6_9MYCO</name>
<comment type="caution">
    <text evidence="2">The sequence shown here is derived from an EMBL/GenBank/DDBJ whole genome shotgun (WGS) entry which is preliminary data.</text>
</comment>
<proteinExistence type="predicted"/>
<gene>
    <name evidence="2" type="ORF">QXL92_05855</name>
</gene>
<sequence length="95" mass="10904">MERGGFGAVFGLLLIIGLIIKFIWWILGAAALVGLFFLARAIARWYAEREAENARYRAALAARADRQHYWVLHGDDRGIYGVEGAELMRQVRRRR</sequence>
<evidence type="ECO:0000313" key="2">
    <source>
        <dbReference type="EMBL" id="MDP7734271.1"/>
    </source>
</evidence>
<dbReference type="EMBL" id="JAUFSA010000001">
    <property type="protein sequence ID" value="MDP7734271.1"/>
    <property type="molecule type" value="Genomic_DNA"/>
</dbReference>
<keyword evidence="1" id="KW-1133">Transmembrane helix</keyword>
<keyword evidence="1" id="KW-0472">Membrane</keyword>
<reference evidence="2" key="1">
    <citation type="submission" date="2023-06" db="EMBL/GenBank/DDBJ databases">
        <title>Identification of two novel mycobacterium reveal diversities and complexities of Mycobacterium gordonae clade.</title>
        <authorList>
            <person name="Matsumoto Y."/>
            <person name="Nakamura S."/>
            <person name="Motooka D."/>
            <person name="Fukushima K."/>
        </authorList>
    </citation>
    <scope>NUCLEOTIDE SEQUENCE</scope>
    <source>
        <strain evidence="2">TY812</strain>
    </source>
</reference>
<evidence type="ECO:0000256" key="1">
    <source>
        <dbReference type="SAM" id="Phobius"/>
    </source>
</evidence>
<dbReference type="AlphaFoldDB" id="A0A4R5WSY6"/>